<dbReference type="InterPro" id="IPR001173">
    <property type="entry name" value="Glyco_trans_2-like"/>
</dbReference>
<feature type="domain" description="Glycosyltransferase 2-like" evidence="1">
    <location>
        <begin position="12"/>
        <end position="139"/>
    </location>
</feature>
<keyword evidence="3" id="KW-1185">Reference proteome</keyword>
<dbReference type="Gene3D" id="3.90.550.10">
    <property type="entry name" value="Spore Coat Polysaccharide Biosynthesis Protein SpsA, Chain A"/>
    <property type="match status" value="1"/>
</dbReference>
<dbReference type="EMBL" id="JALIDZ010000002">
    <property type="protein sequence ID" value="MCT8971065.1"/>
    <property type="molecule type" value="Genomic_DNA"/>
</dbReference>
<dbReference type="Proteomes" id="UP001320898">
    <property type="component" value="Unassembled WGS sequence"/>
</dbReference>
<accession>A0AAW5QVM6</accession>
<dbReference type="Pfam" id="PF00535">
    <property type="entry name" value="Glycos_transf_2"/>
    <property type="match status" value="1"/>
</dbReference>
<gene>
    <name evidence="2" type="ORF">MUB46_04255</name>
</gene>
<reference evidence="2 3" key="1">
    <citation type="submission" date="2022-04" db="EMBL/GenBank/DDBJ databases">
        <authorList>
            <person name="Ye Y.-Q."/>
            <person name="Du Z.-J."/>
        </authorList>
    </citation>
    <scope>NUCLEOTIDE SEQUENCE [LARGE SCALE GENOMIC DNA]</scope>
    <source>
        <strain evidence="2 3">A6E488</strain>
    </source>
</reference>
<evidence type="ECO:0000313" key="3">
    <source>
        <dbReference type="Proteomes" id="UP001320898"/>
    </source>
</evidence>
<dbReference type="InterPro" id="IPR029044">
    <property type="entry name" value="Nucleotide-diphossugar_trans"/>
</dbReference>
<evidence type="ECO:0000259" key="1">
    <source>
        <dbReference type="Pfam" id="PF00535"/>
    </source>
</evidence>
<name>A0AAW5QVM6_9HYPH</name>
<proteinExistence type="predicted"/>
<comment type="caution">
    <text evidence="2">The sequence shown here is derived from an EMBL/GenBank/DDBJ whole genome shotgun (WGS) entry which is preliminary data.</text>
</comment>
<organism evidence="2 3">
    <name type="scientific">Microbaculum marinisediminis</name>
    <dbReference type="NCBI Taxonomy" id="2931392"/>
    <lineage>
        <taxon>Bacteria</taxon>
        <taxon>Pseudomonadati</taxon>
        <taxon>Pseudomonadota</taxon>
        <taxon>Alphaproteobacteria</taxon>
        <taxon>Hyphomicrobiales</taxon>
        <taxon>Tepidamorphaceae</taxon>
        <taxon>Microbaculum</taxon>
    </lineage>
</organism>
<dbReference type="RefSeq" id="WP_261614638.1">
    <property type="nucleotide sequence ID" value="NZ_JALIDZ010000002.1"/>
</dbReference>
<dbReference type="PANTHER" id="PTHR43179">
    <property type="entry name" value="RHAMNOSYLTRANSFERASE WBBL"/>
    <property type="match status" value="1"/>
</dbReference>
<dbReference type="AlphaFoldDB" id="A0AAW5QVM6"/>
<dbReference type="PANTHER" id="PTHR43179:SF7">
    <property type="entry name" value="RHAMNOSYLTRANSFERASE WBBL"/>
    <property type="match status" value="1"/>
</dbReference>
<sequence length="319" mass="33721">MRADVSSRRLAVVTVSYNSSDVLTGYLDSLSDGLAGVDNCEIVVADNASSDGSADVAEAHPLRPRVVRTGRNGGYSAGINAAVATTGPDSDILILNPDIRLLPGTAARLLDELADSSVGVAVPKIFNEDGSIARSVRREPSLSTIWSDSLLGTKISSSLGLGELVATPDLYRIGGAIDWATGAALLVSARARAAVGAWDESFFLYSEEVDYLRRVRDHGFSVRLVPDAQCVHIGGAYHENVQLSALMTRNRIRYFRRHHGRLATAMYRSGLLVEGGLRYVLGPGHRAAFHAALTTVATSSERPAGAGGFARLADEGSGS</sequence>
<protein>
    <submittedName>
        <fullName evidence="2">Glycosyltransferase family 2 protein</fullName>
    </submittedName>
</protein>
<dbReference type="SUPFAM" id="SSF53448">
    <property type="entry name" value="Nucleotide-diphospho-sugar transferases"/>
    <property type="match status" value="1"/>
</dbReference>
<evidence type="ECO:0000313" key="2">
    <source>
        <dbReference type="EMBL" id="MCT8971065.1"/>
    </source>
</evidence>